<evidence type="ECO:0000256" key="1">
    <source>
        <dbReference type="SAM" id="SignalP"/>
    </source>
</evidence>
<dbReference type="Proteomes" id="UP000789342">
    <property type="component" value="Unassembled WGS sequence"/>
</dbReference>
<reference evidence="2" key="1">
    <citation type="submission" date="2021-06" db="EMBL/GenBank/DDBJ databases">
        <authorList>
            <person name="Kallberg Y."/>
            <person name="Tangrot J."/>
            <person name="Rosling A."/>
        </authorList>
    </citation>
    <scope>NUCLEOTIDE SEQUENCE</scope>
    <source>
        <strain evidence="2">CL551</strain>
    </source>
</reference>
<evidence type="ECO:0000313" key="3">
    <source>
        <dbReference type="Proteomes" id="UP000789342"/>
    </source>
</evidence>
<protein>
    <submittedName>
        <fullName evidence="2">11714_t:CDS:1</fullName>
    </submittedName>
</protein>
<keyword evidence="1" id="KW-0732">Signal</keyword>
<dbReference type="EMBL" id="CAJVPV010000322">
    <property type="protein sequence ID" value="CAG8451473.1"/>
    <property type="molecule type" value="Genomic_DNA"/>
</dbReference>
<keyword evidence="3" id="KW-1185">Reference proteome</keyword>
<dbReference type="AlphaFoldDB" id="A0A9N8VJ30"/>
<accession>A0A9N8VJ30</accession>
<comment type="caution">
    <text evidence="2">The sequence shown here is derived from an EMBL/GenBank/DDBJ whole genome shotgun (WGS) entry which is preliminary data.</text>
</comment>
<evidence type="ECO:0000313" key="2">
    <source>
        <dbReference type="EMBL" id="CAG8451473.1"/>
    </source>
</evidence>
<feature type="signal peptide" evidence="1">
    <location>
        <begin position="1"/>
        <end position="20"/>
    </location>
</feature>
<organism evidence="2 3">
    <name type="scientific">Acaulospora morrowiae</name>
    <dbReference type="NCBI Taxonomy" id="94023"/>
    <lineage>
        <taxon>Eukaryota</taxon>
        <taxon>Fungi</taxon>
        <taxon>Fungi incertae sedis</taxon>
        <taxon>Mucoromycota</taxon>
        <taxon>Glomeromycotina</taxon>
        <taxon>Glomeromycetes</taxon>
        <taxon>Diversisporales</taxon>
        <taxon>Acaulosporaceae</taxon>
        <taxon>Acaulospora</taxon>
    </lineage>
</organism>
<feature type="chain" id="PRO_5040276274" evidence="1">
    <location>
        <begin position="21"/>
        <end position="52"/>
    </location>
</feature>
<proteinExistence type="predicted"/>
<sequence>MYAKLLTILLFAALFSVAIASPNEKKETIIEFDKSKCSLTFLFIDKSLQSFL</sequence>
<gene>
    <name evidence="2" type="ORF">AMORRO_LOCUS918</name>
</gene>
<name>A0A9N8VJ30_9GLOM</name>